<dbReference type="EMBL" id="KB097700">
    <property type="protein sequence ID" value="ESN91525.1"/>
    <property type="molecule type" value="Genomic_DNA"/>
</dbReference>
<accession>T1EX10</accession>
<dbReference type="Proteomes" id="UP000015101">
    <property type="component" value="Unassembled WGS sequence"/>
</dbReference>
<dbReference type="EnsemblMetazoa" id="HelroT165575">
    <property type="protein sequence ID" value="HelroP165575"/>
    <property type="gene ID" value="HelroG165575"/>
</dbReference>
<reference evidence="2" key="3">
    <citation type="submission" date="2015-06" db="UniProtKB">
        <authorList>
            <consortium name="EnsemblMetazoa"/>
        </authorList>
    </citation>
    <scope>IDENTIFICATION</scope>
</reference>
<dbReference type="AlphaFoldDB" id="T1EX10"/>
<reference evidence="3" key="1">
    <citation type="submission" date="2012-12" db="EMBL/GenBank/DDBJ databases">
        <authorList>
            <person name="Hellsten U."/>
            <person name="Grimwood J."/>
            <person name="Chapman J.A."/>
            <person name="Shapiro H."/>
            <person name="Aerts A."/>
            <person name="Otillar R.P."/>
            <person name="Terry A.Y."/>
            <person name="Boore J.L."/>
            <person name="Simakov O."/>
            <person name="Marletaz F."/>
            <person name="Cho S.-J."/>
            <person name="Edsinger-Gonzales E."/>
            <person name="Havlak P."/>
            <person name="Kuo D.-H."/>
            <person name="Larsson T."/>
            <person name="Lv J."/>
            <person name="Arendt D."/>
            <person name="Savage R."/>
            <person name="Osoegawa K."/>
            <person name="de Jong P."/>
            <person name="Lindberg D.R."/>
            <person name="Seaver E.C."/>
            <person name="Weisblat D.A."/>
            <person name="Putnam N.H."/>
            <person name="Grigoriev I.V."/>
            <person name="Rokhsar D.S."/>
        </authorList>
    </citation>
    <scope>NUCLEOTIDE SEQUENCE</scope>
</reference>
<evidence type="ECO:0000313" key="2">
    <source>
        <dbReference type="EnsemblMetazoa" id="HelroP165575"/>
    </source>
</evidence>
<dbReference type="InParanoid" id="T1EX10"/>
<protein>
    <submittedName>
        <fullName evidence="1 2">Uncharacterized protein</fullName>
    </submittedName>
</protein>
<sequence>MVARSYVVNELLYFLINNSNMLENDCLKMILNANDMLEKCPIFPLLSQPEENFAAKNKVNTKAPNNINNENVTQKAKSHNVNDKVVKTENWADDLDTPTDKSMQPFTLVEKRKRLNKFPGILYETQDSDSVQPLKYSEVAKKTKSKIIGNKVNNECKLKAEKIIVKKSFFMMSNVKKCHRNDVAEYLTENGIRVISCFPIFNKTEAENKGKENKIDESSTMFRVCVEKSDVVKMKDPDVIPQHIIVREWQFNPKISEKVVSNNDV</sequence>
<evidence type="ECO:0000313" key="3">
    <source>
        <dbReference type="Proteomes" id="UP000015101"/>
    </source>
</evidence>
<name>T1EX10_HELRO</name>
<dbReference type="CTD" id="20201110"/>
<organism evidence="2 3">
    <name type="scientific">Helobdella robusta</name>
    <name type="common">Californian leech</name>
    <dbReference type="NCBI Taxonomy" id="6412"/>
    <lineage>
        <taxon>Eukaryota</taxon>
        <taxon>Metazoa</taxon>
        <taxon>Spiralia</taxon>
        <taxon>Lophotrochozoa</taxon>
        <taxon>Annelida</taxon>
        <taxon>Clitellata</taxon>
        <taxon>Hirudinea</taxon>
        <taxon>Rhynchobdellida</taxon>
        <taxon>Glossiphoniidae</taxon>
        <taxon>Helobdella</taxon>
    </lineage>
</organism>
<reference evidence="1 3" key="2">
    <citation type="journal article" date="2013" name="Nature">
        <title>Insights into bilaterian evolution from three spiralian genomes.</title>
        <authorList>
            <person name="Simakov O."/>
            <person name="Marletaz F."/>
            <person name="Cho S.J."/>
            <person name="Edsinger-Gonzales E."/>
            <person name="Havlak P."/>
            <person name="Hellsten U."/>
            <person name="Kuo D.H."/>
            <person name="Larsson T."/>
            <person name="Lv J."/>
            <person name="Arendt D."/>
            <person name="Savage R."/>
            <person name="Osoegawa K."/>
            <person name="de Jong P."/>
            <person name="Grimwood J."/>
            <person name="Chapman J.A."/>
            <person name="Shapiro H."/>
            <person name="Aerts A."/>
            <person name="Otillar R.P."/>
            <person name="Terry A.Y."/>
            <person name="Boore J.L."/>
            <person name="Grigoriev I.V."/>
            <person name="Lindberg D.R."/>
            <person name="Seaver E.C."/>
            <person name="Weisblat D.A."/>
            <person name="Putnam N.H."/>
            <person name="Rokhsar D.S."/>
        </authorList>
    </citation>
    <scope>NUCLEOTIDE SEQUENCE</scope>
</reference>
<dbReference type="OrthoDB" id="8066274at2759"/>
<dbReference type="KEGG" id="hro:HELRODRAFT_165575"/>
<evidence type="ECO:0000313" key="1">
    <source>
        <dbReference type="EMBL" id="ESN91525.1"/>
    </source>
</evidence>
<dbReference type="GeneID" id="20201110"/>
<gene>
    <name evidence="2" type="primary">20201110</name>
    <name evidence="1" type="ORF">HELRODRAFT_165575</name>
</gene>
<dbReference type="HOGENOM" id="CLU_064172_1_0_1"/>
<keyword evidence="3" id="KW-1185">Reference proteome</keyword>
<dbReference type="RefSeq" id="XP_009030369.1">
    <property type="nucleotide sequence ID" value="XM_009032121.1"/>
</dbReference>
<dbReference type="EMBL" id="AMQM01002100">
    <property type="status" value="NOT_ANNOTATED_CDS"/>
    <property type="molecule type" value="Genomic_DNA"/>
</dbReference>
<proteinExistence type="predicted"/>